<protein>
    <recommendedName>
        <fullName evidence="3">PD-(D/E)XK nuclease superfamily protein</fullName>
    </recommendedName>
</protein>
<dbReference type="Proteomes" id="UP000326994">
    <property type="component" value="Unassembled WGS sequence"/>
</dbReference>
<reference evidence="1 2" key="1">
    <citation type="submission" date="2019-08" db="EMBL/GenBank/DDBJ databases">
        <title>Ulvibacter marinistellae sp. nov., isolated from a starfish, Patiria pectinifera.</title>
        <authorList>
            <person name="Kawano K."/>
            <person name="Ushijima N."/>
            <person name="Kihara M."/>
            <person name="Itoh H."/>
        </authorList>
    </citation>
    <scope>NUCLEOTIDE SEQUENCE [LARGE SCALE GENOMIC DNA]</scope>
    <source>
        <strain evidence="1 2">KK4</strain>
    </source>
</reference>
<dbReference type="EMBL" id="BKCF01000016">
    <property type="protein sequence ID" value="GEQ87443.1"/>
    <property type="molecule type" value="Genomic_DNA"/>
</dbReference>
<name>A0A5J4FZB2_9FLAO</name>
<dbReference type="AlphaFoldDB" id="A0A5J4FZB2"/>
<accession>A0A5J4FZB2</accession>
<comment type="caution">
    <text evidence="1">The sequence shown here is derived from an EMBL/GenBank/DDBJ whole genome shotgun (WGS) entry which is preliminary data.</text>
</comment>
<organism evidence="1 2">
    <name type="scientific">Patiriisocius marinistellae</name>
    <dbReference type="NCBI Taxonomy" id="2494560"/>
    <lineage>
        <taxon>Bacteria</taxon>
        <taxon>Pseudomonadati</taxon>
        <taxon>Bacteroidota</taxon>
        <taxon>Flavobacteriia</taxon>
        <taxon>Flavobacteriales</taxon>
        <taxon>Flavobacteriaceae</taxon>
        <taxon>Patiriisocius</taxon>
    </lineage>
</organism>
<dbReference type="InterPro" id="IPR029470">
    <property type="entry name" value="PDDEXK_4"/>
</dbReference>
<proteinExistence type="predicted"/>
<evidence type="ECO:0008006" key="3">
    <source>
        <dbReference type="Google" id="ProtNLM"/>
    </source>
</evidence>
<keyword evidence="2" id="KW-1185">Reference proteome</keyword>
<dbReference type="Pfam" id="PF14281">
    <property type="entry name" value="PDDEXK_4"/>
    <property type="match status" value="1"/>
</dbReference>
<sequence length="335" mass="39368">MLNQLLSLYKKHRSKTPLEDFTTEVFVGILNLEEDIKLTFIQDFLKLPENNYSLKTQVKYELENDQNCVIDFVLEGENSICFIENKVNSKEGYRQIERYCKVLESLADDEFETHLFYCTKFFDKKLISEHNFKQIRWFQIAKFLKKYKENKFVENFLDFLITHDMAQELTINAKDFVSLENLQDLINLIKGHLNRVKPVFKKTFNLNKVSNGLTTAQILEHNRMIFYQTGILGAKGWSELKYGFQFSSPSIYVSIYLSKSNPEHKELMTYVKKMPNFTTVTYDAGSSINLKKDISVFLNDEQADTKIADWFKDAFKQYAQLIKNTGQLDWKINVA</sequence>
<evidence type="ECO:0000313" key="1">
    <source>
        <dbReference type="EMBL" id="GEQ87443.1"/>
    </source>
</evidence>
<evidence type="ECO:0000313" key="2">
    <source>
        <dbReference type="Proteomes" id="UP000326994"/>
    </source>
</evidence>
<gene>
    <name evidence="1" type="ORF">ULMS_29510</name>
</gene>